<evidence type="ECO:0000313" key="2">
    <source>
        <dbReference type="EMBL" id="TEB06592.1"/>
    </source>
</evidence>
<dbReference type="AlphaFoldDB" id="A0A4Y7RCN4"/>
<reference evidence="2 3" key="1">
    <citation type="journal article" date="2018" name="Environ. Microbiol.">
        <title>Novel energy conservation strategies and behaviour of Pelotomaculum schinkii driving syntrophic propionate catabolism.</title>
        <authorList>
            <person name="Hidalgo-Ahumada C.A.P."/>
            <person name="Nobu M.K."/>
            <person name="Narihiro T."/>
            <person name="Tamaki H."/>
            <person name="Liu W.T."/>
            <person name="Kamagata Y."/>
            <person name="Stams A.J.M."/>
            <person name="Imachi H."/>
            <person name="Sousa D.Z."/>
        </authorList>
    </citation>
    <scope>NUCLEOTIDE SEQUENCE [LARGE SCALE GENOMIC DNA]</scope>
    <source>
        <strain evidence="2 3">HH</strain>
    </source>
</reference>
<dbReference type="Proteomes" id="UP000298324">
    <property type="component" value="Unassembled WGS sequence"/>
</dbReference>
<keyword evidence="2" id="KW-0328">Glycosyltransferase</keyword>
<dbReference type="Pfam" id="PF13439">
    <property type="entry name" value="Glyco_transf_4"/>
    <property type="match status" value="1"/>
</dbReference>
<keyword evidence="2" id="KW-0808">Transferase</keyword>
<dbReference type="SUPFAM" id="SSF53756">
    <property type="entry name" value="UDP-Glycosyltransferase/glycogen phosphorylase"/>
    <property type="match status" value="1"/>
</dbReference>
<comment type="caution">
    <text evidence="2">The sequence shown here is derived from an EMBL/GenBank/DDBJ whole genome shotgun (WGS) entry which is preliminary data.</text>
</comment>
<organism evidence="2 3">
    <name type="scientific">Pelotomaculum schinkii</name>
    <dbReference type="NCBI Taxonomy" id="78350"/>
    <lineage>
        <taxon>Bacteria</taxon>
        <taxon>Bacillati</taxon>
        <taxon>Bacillota</taxon>
        <taxon>Clostridia</taxon>
        <taxon>Eubacteriales</taxon>
        <taxon>Desulfotomaculaceae</taxon>
        <taxon>Pelotomaculum</taxon>
    </lineage>
</organism>
<dbReference type="Pfam" id="PF13692">
    <property type="entry name" value="Glyco_trans_1_4"/>
    <property type="match status" value="1"/>
</dbReference>
<feature type="domain" description="Glycosyltransferase subfamily 4-like N-terminal" evidence="1">
    <location>
        <begin position="20"/>
        <end position="183"/>
    </location>
</feature>
<dbReference type="InterPro" id="IPR028098">
    <property type="entry name" value="Glyco_trans_4-like_N"/>
</dbReference>
<dbReference type="GO" id="GO:0016757">
    <property type="term" value="F:glycosyltransferase activity"/>
    <property type="evidence" value="ECO:0007669"/>
    <property type="project" value="UniProtKB-KW"/>
</dbReference>
<proteinExistence type="predicted"/>
<dbReference type="PANTHER" id="PTHR12526">
    <property type="entry name" value="GLYCOSYLTRANSFERASE"/>
    <property type="match status" value="1"/>
</dbReference>
<dbReference type="CDD" id="cd03807">
    <property type="entry name" value="GT4_WbnK-like"/>
    <property type="match status" value="1"/>
</dbReference>
<dbReference type="PANTHER" id="PTHR12526:SF630">
    <property type="entry name" value="GLYCOSYLTRANSFERASE"/>
    <property type="match status" value="1"/>
</dbReference>
<dbReference type="RefSeq" id="WP_282432409.1">
    <property type="nucleotide sequence ID" value="NZ_QFGA01000001.1"/>
</dbReference>
<evidence type="ECO:0000259" key="1">
    <source>
        <dbReference type="Pfam" id="PF13439"/>
    </source>
</evidence>
<gene>
    <name evidence="2" type="primary">epsF_1</name>
    <name evidence="2" type="ORF">Psch_00124</name>
</gene>
<evidence type="ECO:0000313" key="3">
    <source>
        <dbReference type="Proteomes" id="UP000298324"/>
    </source>
</evidence>
<accession>A0A4Y7RCN4</accession>
<protein>
    <submittedName>
        <fullName evidence="2">Putative glycosyltransferase EpsF</fullName>
        <ecNumber evidence="2">2.4.-.-</ecNumber>
    </submittedName>
</protein>
<dbReference type="EC" id="2.4.-.-" evidence="2"/>
<dbReference type="EMBL" id="QFGA01000001">
    <property type="protein sequence ID" value="TEB06592.1"/>
    <property type="molecule type" value="Genomic_DNA"/>
</dbReference>
<sequence length="393" mass="43522">MTWKKGFKIKLLHLITDLHVGGAEMMLYKLLSNIDREVFEVEVVSLTDTGPVGIKIRELGVPVRALEIRKKAPNPLKLLQFARQIRQSPPHCIQTWMYHADLAGGLASVLAGRIPVIWGIRHSRLDPQSTKRTTLWIAGICARLSRKLPAKIVCCSEASRQVHAELGYETGKMVVIPNGFDLSAYKPDPSSRIYVRRELGIPEEALLIGMVARYAPDKDHRNFIYAAARLNTCRPDVHFLLCGDGVTWENPELVAWTKAAGILDRCHLLGRRDDIARLTASLDIATSSSYSEGFSNVIGEAMACGVPCVATDVGDSALVVGQTGKAVPPKDHRTLAQAWSELIELGPVGRSRLGQAARLRIKEHFSLPLIVNRYEELYKEVICNDVSEYAADQ</sequence>
<keyword evidence="3" id="KW-1185">Reference proteome</keyword>
<dbReference type="Gene3D" id="3.40.50.2000">
    <property type="entry name" value="Glycogen Phosphorylase B"/>
    <property type="match status" value="2"/>
</dbReference>
<name>A0A4Y7RCN4_9FIRM</name>